<dbReference type="Gene3D" id="3.30.1540.20">
    <property type="entry name" value="MutL, C-terminal domain, dimerisation subdomain"/>
    <property type="match status" value="1"/>
</dbReference>
<feature type="domain" description="MutL C-terminal dimerisation" evidence="4">
    <location>
        <begin position="382"/>
        <end position="517"/>
    </location>
</feature>
<evidence type="ECO:0000259" key="5">
    <source>
        <dbReference type="SMART" id="SM01340"/>
    </source>
</evidence>
<feature type="non-terminal residue" evidence="6">
    <location>
        <position position="1"/>
    </location>
</feature>
<dbReference type="InterPro" id="IPR042121">
    <property type="entry name" value="MutL_C_regsub"/>
</dbReference>
<dbReference type="GO" id="GO:0004519">
    <property type="term" value="F:endonuclease activity"/>
    <property type="evidence" value="ECO:0007669"/>
    <property type="project" value="UniProtKB-KW"/>
</dbReference>
<dbReference type="InterPro" id="IPR036890">
    <property type="entry name" value="HATPase_C_sf"/>
</dbReference>
<dbReference type="Gene3D" id="3.30.565.10">
    <property type="entry name" value="Histidine kinase-like ATPase, C-terminal domain"/>
    <property type="match status" value="1"/>
</dbReference>
<evidence type="ECO:0000259" key="4">
    <source>
        <dbReference type="SMART" id="SM00853"/>
    </source>
</evidence>
<dbReference type="PROSITE" id="PS00058">
    <property type="entry name" value="DNA_MISMATCH_REPAIR_1"/>
    <property type="match status" value="1"/>
</dbReference>
<dbReference type="InterPro" id="IPR038973">
    <property type="entry name" value="MutL/Mlh/Pms-like"/>
</dbReference>
<dbReference type="SUPFAM" id="SSF118116">
    <property type="entry name" value="DNA mismatch repair protein MutL"/>
    <property type="match status" value="1"/>
</dbReference>
<dbReference type="SMART" id="SM00853">
    <property type="entry name" value="MutL_C"/>
    <property type="match status" value="1"/>
</dbReference>
<proteinExistence type="inferred from homology"/>
<evidence type="ECO:0000313" key="7">
    <source>
        <dbReference type="Proteomes" id="UP000824139"/>
    </source>
</evidence>
<dbReference type="InterPro" id="IPR002099">
    <property type="entry name" value="MutL/Mlh/PMS"/>
</dbReference>
<dbReference type="PANTHER" id="PTHR10073:SF12">
    <property type="entry name" value="DNA MISMATCH REPAIR PROTEIN MLH1"/>
    <property type="match status" value="1"/>
</dbReference>
<dbReference type="GO" id="GO:0032300">
    <property type="term" value="C:mismatch repair complex"/>
    <property type="evidence" value="ECO:0007669"/>
    <property type="project" value="InterPro"/>
</dbReference>
<comment type="similarity">
    <text evidence="1">Belongs to the DNA mismatch repair MutL/HexB family.</text>
</comment>
<dbReference type="CDD" id="cd16926">
    <property type="entry name" value="HATPase_MutL-MLH-PMS-like"/>
    <property type="match status" value="1"/>
</dbReference>
<organism evidence="6 7">
    <name type="scientific">Candidatus Scatenecus faecavium</name>
    <dbReference type="NCBI Taxonomy" id="2840915"/>
    <lineage>
        <taxon>Bacteria</taxon>
        <taxon>Candidatus Scatenecus</taxon>
    </lineage>
</organism>
<dbReference type="InterPro" id="IPR013507">
    <property type="entry name" value="DNA_mismatch_S5_2-like"/>
</dbReference>
<evidence type="ECO:0000256" key="1">
    <source>
        <dbReference type="ARBA" id="ARBA00006082"/>
    </source>
</evidence>
<dbReference type="InterPro" id="IPR020667">
    <property type="entry name" value="DNA_mismatch_repair_MutL"/>
</dbReference>
<dbReference type="HAMAP" id="MF_00149">
    <property type="entry name" value="DNA_mis_repair"/>
    <property type="match status" value="1"/>
</dbReference>
<dbReference type="InterPro" id="IPR014762">
    <property type="entry name" value="DNA_mismatch_repair_CS"/>
</dbReference>
<dbReference type="GO" id="GO:0016887">
    <property type="term" value="F:ATP hydrolysis activity"/>
    <property type="evidence" value="ECO:0007669"/>
    <property type="project" value="InterPro"/>
</dbReference>
<dbReference type="CDD" id="cd00782">
    <property type="entry name" value="MutL_Trans"/>
    <property type="match status" value="1"/>
</dbReference>
<dbReference type="Gene3D" id="3.30.230.10">
    <property type="match status" value="1"/>
</dbReference>
<dbReference type="FunFam" id="3.30.565.10:FF:000003">
    <property type="entry name" value="DNA mismatch repair endonuclease MutL"/>
    <property type="match status" value="1"/>
</dbReference>
<dbReference type="InterPro" id="IPR014790">
    <property type="entry name" value="MutL_C"/>
</dbReference>
<evidence type="ECO:0000256" key="3">
    <source>
        <dbReference type="ARBA" id="ARBA00023204"/>
    </source>
</evidence>
<dbReference type="Gene3D" id="3.30.1370.100">
    <property type="entry name" value="MutL, C-terminal domain, regulatory subdomain"/>
    <property type="match status" value="1"/>
</dbReference>
<dbReference type="EMBL" id="DVJO01000157">
    <property type="protein sequence ID" value="HIS83375.1"/>
    <property type="molecule type" value="Genomic_DNA"/>
</dbReference>
<dbReference type="PANTHER" id="PTHR10073">
    <property type="entry name" value="DNA MISMATCH REPAIR PROTEIN MLH, PMS, MUTL"/>
    <property type="match status" value="1"/>
</dbReference>
<dbReference type="AlphaFoldDB" id="A0A9D1FWL7"/>
<dbReference type="Pfam" id="PF08676">
    <property type="entry name" value="MutL_C"/>
    <property type="match status" value="1"/>
</dbReference>
<dbReference type="InterPro" id="IPR014721">
    <property type="entry name" value="Ribsml_uS5_D2-typ_fold_subgr"/>
</dbReference>
<gene>
    <name evidence="6" type="primary">mutL</name>
    <name evidence="6" type="ORF">IAD41_07205</name>
</gene>
<keyword evidence="2" id="KW-0227">DNA damage</keyword>
<dbReference type="Pfam" id="PF01119">
    <property type="entry name" value="DNA_mis_repair"/>
    <property type="match status" value="1"/>
</dbReference>
<dbReference type="Pfam" id="PF13589">
    <property type="entry name" value="HATPase_c_3"/>
    <property type="match status" value="1"/>
</dbReference>
<keyword evidence="6" id="KW-0255">Endonuclease</keyword>
<keyword evidence="6" id="KW-0540">Nuclease</keyword>
<dbReference type="InterPro" id="IPR042120">
    <property type="entry name" value="MutL_C_dimsub"/>
</dbReference>
<dbReference type="GO" id="GO:0006298">
    <property type="term" value="P:mismatch repair"/>
    <property type="evidence" value="ECO:0007669"/>
    <property type="project" value="InterPro"/>
</dbReference>
<keyword evidence="3" id="KW-0234">DNA repair</keyword>
<evidence type="ECO:0000256" key="2">
    <source>
        <dbReference type="ARBA" id="ARBA00022763"/>
    </source>
</evidence>
<reference evidence="6" key="2">
    <citation type="journal article" date="2021" name="PeerJ">
        <title>Extensive microbial diversity within the chicken gut microbiome revealed by metagenomics and culture.</title>
        <authorList>
            <person name="Gilroy R."/>
            <person name="Ravi A."/>
            <person name="Getino M."/>
            <person name="Pursley I."/>
            <person name="Horton D.L."/>
            <person name="Alikhan N.F."/>
            <person name="Baker D."/>
            <person name="Gharbi K."/>
            <person name="Hall N."/>
            <person name="Watson M."/>
            <person name="Adriaenssens E.M."/>
            <person name="Foster-Nyarko E."/>
            <person name="Jarju S."/>
            <person name="Secka A."/>
            <person name="Antonio M."/>
            <person name="Oren A."/>
            <person name="Chaudhuri R.R."/>
            <person name="La Ragione R."/>
            <person name="Hildebrand F."/>
            <person name="Pallen M.J."/>
        </authorList>
    </citation>
    <scope>NUCLEOTIDE SEQUENCE</scope>
    <source>
        <strain evidence="6">CHK152-2994</strain>
    </source>
</reference>
<dbReference type="GO" id="GO:0005524">
    <property type="term" value="F:ATP binding"/>
    <property type="evidence" value="ECO:0007669"/>
    <property type="project" value="InterPro"/>
</dbReference>
<dbReference type="NCBIfam" id="TIGR00585">
    <property type="entry name" value="mutl"/>
    <property type="match status" value="1"/>
</dbReference>
<dbReference type="InterPro" id="IPR037198">
    <property type="entry name" value="MutL_C_sf"/>
</dbReference>
<name>A0A9D1FWL7_9BACT</name>
<dbReference type="GO" id="GO:0030983">
    <property type="term" value="F:mismatched DNA binding"/>
    <property type="evidence" value="ECO:0007669"/>
    <property type="project" value="InterPro"/>
</dbReference>
<dbReference type="SUPFAM" id="SSF54211">
    <property type="entry name" value="Ribosomal protein S5 domain 2-like"/>
    <property type="match status" value="1"/>
</dbReference>
<protein>
    <submittedName>
        <fullName evidence="6">DNA mismatch repair endonuclease MutL</fullName>
    </submittedName>
</protein>
<dbReference type="SUPFAM" id="SSF55874">
    <property type="entry name" value="ATPase domain of HSP90 chaperone/DNA topoisomerase II/histidine kinase"/>
    <property type="match status" value="1"/>
</dbReference>
<dbReference type="SMART" id="SM01340">
    <property type="entry name" value="DNA_mis_repair"/>
    <property type="match status" value="1"/>
</dbReference>
<feature type="domain" description="DNA mismatch repair protein S5" evidence="5">
    <location>
        <begin position="176"/>
        <end position="296"/>
    </location>
</feature>
<sequence length="561" mass="63752">VENSVDAGAKKISIEITNDCRNIRIADNGCGIHPDDILLAFTKHATSKIKTDEDLFDIHTLGFRGEALASIISISRLTCTTRTAEFETGTKVKCENSEVNKVETGCAVGTIMDIKDLFYNIPARLKFLKSASTEFSYIQELLQSIALANPDVAFELKRDGKTTLKTTGLGDLKRTIKELFNAEVTDNLKEVLKTDKIAGMQISGYVSTPDFTRSSKKNYYMFINKRAVKCPVFQKSIDNAYKNLIASGKYPFVVLNLEIPPADVDVNVHPTKKEVRYKNTNMVFNFIYTAIQGGLTNYVEKPFAEMSIRPEPSEFREPVGILNFPKSETGEIYFDKTEDSMYVSDNMMEKISQSLPFKREETVEQAKLITHVEKEPEPEENIIGQYKNTYILIERDEGLEIVDQHIAEERYIYEKLKSEKNVVSQLLFVSDVLTVSSAEAELIKENIEKFEKFGYGIEFLKENELIFRKVPQLIAKVNPKEILSEILENIEGDIDGLEEKILITTSCKASVKAGQKLSTWQMQEIIKRWRTTKMPYTCPHGRPISKILPHKQIASFFQRQS</sequence>
<keyword evidence="6" id="KW-0378">Hydrolase</keyword>
<comment type="caution">
    <text evidence="6">The sequence shown here is derived from an EMBL/GenBank/DDBJ whole genome shotgun (WGS) entry which is preliminary data.</text>
</comment>
<evidence type="ECO:0000313" key="6">
    <source>
        <dbReference type="EMBL" id="HIS83375.1"/>
    </source>
</evidence>
<accession>A0A9D1FWL7</accession>
<dbReference type="Proteomes" id="UP000824139">
    <property type="component" value="Unassembled WGS sequence"/>
</dbReference>
<reference evidence="6" key="1">
    <citation type="submission" date="2020-10" db="EMBL/GenBank/DDBJ databases">
        <authorList>
            <person name="Gilroy R."/>
        </authorList>
    </citation>
    <scope>NUCLEOTIDE SEQUENCE</scope>
    <source>
        <strain evidence="6">CHK152-2994</strain>
    </source>
</reference>
<dbReference type="GO" id="GO:0140664">
    <property type="term" value="F:ATP-dependent DNA damage sensor activity"/>
    <property type="evidence" value="ECO:0007669"/>
    <property type="project" value="InterPro"/>
</dbReference>
<dbReference type="InterPro" id="IPR020568">
    <property type="entry name" value="Ribosomal_Su5_D2-typ_SF"/>
</dbReference>